<dbReference type="Pfam" id="PF13561">
    <property type="entry name" value="adh_short_C2"/>
    <property type="match status" value="1"/>
</dbReference>
<proteinExistence type="inferred from homology"/>
<dbReference type="PANTHER" id="PTHR43477:SF1">
    <property type="entry name" value="DIHYDROANTICAPSIN 7-DEHYDROGENASE"/>
    <property type="match status" value="1"/>
</dbReference>
<reference evidence="3 4" key="1">
    <citation type="submission" date="2020-08" db="EMBL/GenBank/DDBJ databases">
        <title>Genomic Encyclopedia of Type Strains, Phase IV (KMG-V): Genome sequencing to study the core and pangenomes of soil and plant-associated prokaryotes.</title>
        <authorList>
            <person name="Whitman W."/>
        </authorList>
    </citation>
    <scope>NUCLEOTIDE SEQUENCE [LARGE SCALE GENOMIC DNA]</scope>
    <source>
        <strain evidence="3 4">JPY162</strain>
    </source>
</reference>
<name>A0A7W8P562_9BURK</name>
<dbReference type="Gene3D" id="3.40.50.720">
    <property type="entry name" value="NAD(P)-binding Rossmann-like Domain"/>
    <property type="match status" value="1"/>
</dbReference>
<gene>
    <name evidence="3" type="ORF">HDG41_004114</name>
</gene>
<dbReference type="InterPro" id="IPR051122">
    <property type="entry name" value="SDR_DHRS6-like"/>
</dbReference>
<dbReference type="AlphaFoldDB" id="A0A7W8P562"/>
<dbReference type="PANTHER" id="PTHR43477">
    <property type="entry name" value="DIHYDROANTICAPSIN 7-DEHYDROGENASE"/>
    <property type="match status" value="1"/>
</dbReference>
<dbReference type="EMBL" id="JACHDE010000007">
    <property type="protein sequence ID" value="MBB5402028.1"/>
    <property type="molecule type" value="Genomic_DNA"/>
</dbReference>
<protein>
    <submittedName>
        <fullName evidence="3">NAD(P)-dependent dehydrogenase (Short-subunit alcohol dehydrogenase family)</fullName>
    </submittedName>
</protein>
<dbReference type="InterPro" id="IPR002347">
    <property type="entry name" value="SDR_fam"/>
</dbReference>
<dbReference type="InterPro" id="IPR036291">
    <property type="entry name" value="NAD(P)-bd_dom_sf"/>
</dbReference>
<evidence type="ECO:0000313" key="4">
    <source>
        <dbReference type="Proteomes" id="UP000592820"/>
    </source>
</evidence>
<dbReference type="SUPFAM" id="SSF51735">
    <property type="entry name" value="NAD(P)-binding Rossmann-fold domains"/>
    <property type="match status" value="1"/>
</dbReference>
<dbReference type="RefSeq" id="WP_260332243.1">
    <property type="nucleotide sequence ID" value="NZ_JACHDE010000007.1"/>
</dbReference>
<evidence type="ECO:0000313" key="3">
    <source>
        <dbReference type="EMBL" id="MBB5402028.1"/>
    </source>
</evidence>
<evidence type="ECO:0000256" key="2">
    <source>
        <dbReference type="ARBA" id="ARBA00023002"/>
    </source>
</evidence>
<evidence type="ECO:0000256" key="1">
    <source>
        <dbReference type="ARBA" id="ARBA00006484"/>
    </source>
</evidence>
<dbReference type="GO" id="GO:0016491">
    <property type="term" value="F:oxidoreductase activity"/>
    <property type="evidence" value="ECO:0007669"/>
    <property type="project" value="UniProtKB-KW"/>
</dbReference>
<organism evidence="3 4">
    <name type="scientific">Paraburkholderia youngii</name>
    <dbReference type="NCBI Taxonomy" id="2782701"/>
    <lineage>
        <taxon>Bacteria</taxon>
        <taxon>Pseudomonadati</taxon>
        <taxon>Pseudomonadota</taxon>
        <taxon>Betaproteobacteria</taxon>
        <taxon>Burkholderiales</taxon>
        <taxon>Burkholderiaceae</taxon>
        <taxon>Paraburkholderia</taxon>
    </lineage>
</organism>
<comment type="caution">
    <text evidence="3">The sequence shown here is derived from an EMBL/GenBank/DDBJ whole genome shotgun (WGS) entry which is preliminary data.</text>
</comment>
<dbReference type="Proteomes" id="UP000592820">
    <property type="component" value="Unassembled WGS sequence"/>
</dbReference>
<accession>A0A7W8P562</accession>
<sequence length="270" mass="28091">MWVYQVRLKNNTRVTPSLTIHSGDSTMTIGSTNLQHQHVVLLGGTSGIGLATAEAALAAGASVSVVSSRSERVAEAVARLGDRVNGYTVDLSNASAVRALFGQVGAIDHLVYSAGDSLRTGALADMDLATVRQLFEVRVFGAIAAVKHAAPYLRPGGSVVLTSGIASLRPQKGWAALASVCSAMEGLTRALAVELAPVRVNLVSPGLVRTPLWNDLPEFEREALYAASAAALPVGRVGEAEDLAQAYVYLVTNRYATGQNIVVDGGGVLV</sequence>
<keyword evidence="2" id="KW-0560">Oxidoreductase</keyword>
<dbReference type="PRINTS" id="PR00081">
    <property type="entry name" value="GDHRDH"/>
</dbReference>
<comment type="similarity">
    <text evidence="1">Belongs to the short-chain dehydrogenases/reductases (SDR) family.</text>
</comment>